<dbReference type="AlphaFoldDB" id="A0A518EQD2"/>
<feature type="transmembrane region" description="Helical" evidence="8">
    <location>
        <begin position="335"/>
        <end position="356"/>
    </location>
</feature>
<sequence>MSSAPPLALPSPAPLSGRGWIALWLLIGLALRLYPILWGSAIHDPDQFALHPDESKIVRYADDFPDSLATNEDFRYPLLVHHVGSLAWWPVKTAFGWGDDGVLVKYSEDQDWMPDGASMVGDWSYERALLFLRALLVLIFGLGGTLLILAYARRLGFGRAGPWIAAATALQPWPVVTNAVVQTDTAGAFMLLLVFHVALVVDQRKRFEGSDALRLGLALGAAVAARYTSGIGVVAVLTIAAAAVRRGDLSISRGAAFLAKTGAVSLATFVAIVPGCVYRFEDFKNSIVYEYRSKQEITSWDLDQFWDALTQCAPVWILVPSAVGLALLGRGHRSAALLGAILSLSAYFATAAKALVPDYCMPLMPLAAACTGITLSTLSRWRPAGAGRAIAAAYVLCALGMTAATVYQRYASDTRYRADDWIKAHIPPGPLGFPPSALGKKRTALRAPAGYEFVDVHTKPEWIVFPRRRFLPIYNVFEDPNYYPRFPFDPVKRTLGRLGPRDFDFFEDVLFERRRGYRYDLVETIERSDWPLDYRGYDVRIYRKSAEDGDGPLSSDSPR</sequence>
<organism evidence="9 10">
    <name type="scientific">Saltatorellus ferox</name>
    <dbReference type="NCBI Taxonomy" id="2528018"/>
    <lineage>
        <taxon>Bacteria</taxon>
        <taxon>Pseudomonadati</taxon>
        <taxon>Planctomycetota</taxon>
        <taxon>Planctomycetia</taxon>
        <taxon>Planctomycetia incertae sedis</taxon>
        <taxon>Saltatorellus</taxon>
    </lineage>
</organism>
<feature type="transmembrane region" description="Helical" evidence="8">
    <location>
        <begin position="128"/>
        <end position="152"/>
    </location>
</feature>
<evidence type="ECO:0000313" key="10">
    <source>
        <dbReference type="Proteomes" id="UP000320390"/>
    </source>
</evidence>
<evidence type="ECO:0000256" key="7">
    <source>
        <dbReference type="ARBA" id="ARBA00023136"/>
    </source>
</evidence>
<dbReference type="PANTHER" id="PTHR33908:SF11">
    <property type="entry name" value="MEMBRANE PROTEIN"/>
    <property type="match status" value="1"/>
</dbReference>
<name>A0A518EQD2_9BACT</name>
<feature type="transmembrane region" description="Helical" evidence="8">
    <location>
        <begin position="386"/>
        <end position="407"/>
    </location>
</feature>
<dbReference type="GO" id="GO:0005886">
    <property type="term" value="C:plasma membrane"/>
    <property type="evidence" value="ECO:0007669"/>
    <property type="project" value="UniProtKB-SubCell"/>
</dbReference>
<dbReference type="Proteomes" id="UP000320390">
    <property type="component" value="Chromosome"/>
</dbReference>
<evidence type="ECO:0000256" key="5">
    <source>
        <dbReference type="ARBA" id="ARBA00022692"/>
    </source>
</evidence>
<feature type="transmembrane region" description="Helical" evidence="8">
    <location>
        <begin position="179"/>
        <end position="201"/>
    </location>
</feature>
<evidence type="ECO:0000313" key="9">
    <source>
        <dbReference type="EMBL" id="QDV06291.1"/>
    </source>
</evidence>
<feature type="transmembrane region" description="Helical" evidence="8">
    <location>
        <begin position="213"/>
        <end position="244"/>
    </location>
</feature>
<evidence type="ECO:0000256" key="2">
    <source>
        <dbReference type="ARBA" id="ARBA00022475"/>
    </source>
</evidence>
<dbReference type="GO" id="GO:0016763">
    <property type="term" value="F:pentosyltransferase activity"/>
    <property type="evidence" value="ECO:0007669"/>
    <property type="project" value="TreeGrafter"/>
</dbReference>
<keyword evidence="3" id="KW-0328">Glycosyltransferase</keyword>
<comment type="subcellular location">
    <subcellularLocation>
        <location evidence="1">Cell membrane</location>
        <topology evidence="1">Multi-pass membrane protein</topology>
    </subcellularLocation>
</comment>
<protein>
    <recommendedName>
        <fullName evidence="11">Glycosyltransferase RgtA/B/C/D-like domain-containing protein</fullName>
    </recommendedName>
</protein>
<keyword evidence="5 8" id="KW-0812">Transmembrane</keyword>
<evidence type="ECO:0000256" key="8">
    <source>
        <dbReference type="SAM" id="Phobius"/>
    </source>
</evidence>
<keyword evidence="4" id="KW-0808">Transferase</keyword>
<gene>
    <name evidence="9" type="ORF">Poly30_18000</name>
</gene>
<evidence type="ECO:0000256" key="6">
    <source>
        <dbReference type="ARBA" id="ARBA00022989"/>
    </source>
</evidence>
<dbReference type="GO" id="GO:0009103">
    <property type="term" value="P:lipopolysaccharide biosynthetic process"/>
    <property type="evidence" value="ECO:0007669"/>
    <property type="project" value="UniProtKB-ARBA"/>
</dbReference>
<evidence type="ECO:0000256" key="1">
    <source>
        <dbReference type="ARBA" id="ARBA00004651"/>
    </source>
</evidence>
<keyword evidence="7 8" id="KW-0472">Membrane</keyword>
<feature type="transmembrane region" description="Helical" evidence="8">
    <location>
        <begin position="20"/>
        <end position="38"/>
    </location>
</feature>
<dbReference type="InterPro" id="IPR050297">
    <property type="entry name" value="LipidA_mod_glycosyltrf_83"/>
</dbReference>
<evidence type="ECO:0000256" key="3">
    <source>
        <dbReference type="ARBA" id="ARBA00022676"/>
    </source>
</evidence>
<keyword evidence="10" id="KW-1185">Reference proteome</keyword>
<accession>A0A518EQD2</accession>
<keyword evidence="2" id="KW-1003">Cell membrane</keyword>
<dbReference type="RefSeq" id="WP_145196342.1">
    <property type="nucleotide sequence ID" value="NZ_CP036434.1"/>
</dbReference>
<keyword evidence="6 8" id="KW-1133">Transmembrane helix</keyword>
<evidence type="ECO:0000256" key="4">
    <source>
        <dbReference type="ARBA" id="ARBA00022679"/>
    </source>
</evidence>
<proteinExistence type="predicted"/>
<evidence type="ECO:0008006" key="11">
    <source>
        <dbReference type="Google" id="ProtNLM"/>
    </source>
</evidence>
<dbReference type="PANTHER" id="PTHR33908">
    <property type="entry name" value="MANNOSYLTRANSFERASE YKCB-RELATED"/>
    <property type="match status" value="1"/>
</dbReference>
<dbReference type="EMBL" id="CP036434">
    <property type="protein sequence ID" value="QDV06291.1"/>
    <property type="molecule type" value="Genomic_DNA"/>
</dbReference>
<reference evidence="9 10" key="1">
    <citation type="submission" date="2019-02" db="EMBL/GenBank/DDBJ databases">
        <title>Deep-cultivation of Planctomycetes and their phenomic and genomic characterization uncovers novel biology.</title>
        <authorList>
            <person name="Wiegand S."/>
            <person name="Jogler M."/>
            <person name="Boedeker C."/>
            <person name="Pinto D."/>
            <person name="Vollmers J."/>
            <person name="Rivas-Marin E."/>
            <person name="Kohn T."/>
            <person name="Peeters S.H."/>
            <person name="Heuer A."/>
            <person name="Rast P."/>
            <person name="Oberbeckmann S."/>
            <person name="Bunk B."/>
            <person name="Jeske O."/>
            <person name="Meyerdierks A."/>
            <person name="Storesund J.E."/>
            <person name="Kallscheuer N."/>
            <person name="Luecker S."/>
            <person name="Lage O.M."/>
            <person name="Pohl T."/>
            <person name="Merkel B.J."/>
            <person name="Hornburger P."/>
            <person name="Mueller R.-W."/>
            <person name="Bruemmer F."/>
            <person name="Labrenz M."/>
            <person name="Spormann A.M."/>
            <person name="Op den Camp H."/>
            <person name="Overmann J."/>
            <person name="Amann R."/>
            <person name="Jetten M.S.M."/>
            <person name="Mascher T."/>
            <person name="Medema M.H."/>
            <person name="Devos D.P."/>
            <person name="Kaster A.-K."/>
            <person name="Ovreas L."/>
            <person name="Rohde M."/>
            <person name="Galperin M.Y."/>
            <person name="Jogler C."/>
        </authorList>
    </citation>
    <scope>NUCLEOTIDE SEQUENCE [LARGE SCALE GENOMIC DNA]</scope>
    <source>
        <strain evidence="9 10">Poly30</strain>
    </source>
</reference>